<organism evidence="1 2">
    <name type="scientific">Sphingobacterium paludis</name>
    <dbReference type="NCBI Taxonomy" id="1476465"/>
    <lineage>
        <taxon>Bacteria</taxon>
        <taxon>Pseudomonadati</taxon>
        <taxon>Bacteroidota</taxon>
        <taxon>Sphingobacteriia</taxon>
        <taxon>Sphingobacteriales</taxon>
        <taxon>Sphingobacteriaceae</taxon>
        <taxon>Sphingobacterium</taxon>
    </lineage>
</organism>
<proteinExistence type="predicted"/>
<comment type="caution">
    <text evidence="1">The sequence shown here is derived from an EMBL/GenBank/DDBJ whole genome shotgun (WGS) entry which is preliminary data.</text>
</comment>
<reference evidence="1 2" key="1">
    <citation type="submission" date="2019-03" db="EMBL/GenBank/DDBJ databases">
        <title>Genomic Encyclopedia of Type Strains, Phase III (KMG-III): the genomes of soil and plant-associated and newly described type strains.</title>
        <authorList>
            <person name="Whitman W."/>
        </authorList>
    </citation>
    <scope>NUCLEOTIDE SEQUENCE [LARGE SCALE GENOMIC DNA]</scope>
    <source>
        <strain evidence="1 2">CGMCC 1.12801</strain>
    </source>
</reference>
<protein>
    <submittedName>
        <fullName evidence="1">Uncharacterized protein</fullName>
    </submittedName>
</protein>
<dbReference type="Proteomes" id="UP000294752">
    <property type="component" value="Unassembled WGS sequence"/>
</dbReference>
<sequence>MQQHTSANVEDNRKTKYGLTIPHPAPVLTVYSIAKM</sequence>
<name>A0A4R7CU71_9SPHI</name>
<gene>
    <name evidence="1" type="ORF">B0I21_109128</name>
</gene>
<evidence type="ECO:0000313" key="2">
    <source>
        <dbReference type="Proteomes" id="UP000294752"/>
    </source>
</evidence>
<accession>A0A4R7CU71</accession>
<dbReference type="AlphaFoldDB" id="A0A4R7CU71"/>
<evidence type="ECO:0000313" key="1">
    <source>
        <dbReference type="EMBL" id="TDS10363.1"/>
    </source>
</evidence>
<dbReference type="EMBL" id="SNZV01000009">
    <property type="protein sequence ID" value="TDS10363.1"/>
    <property type="molecule type" value="Genomic_DNA"/>
</dbReference>
<keyword evidence="2" id="KW-1185">Reference proteome</keyword>